<accession>A0A6G1J5E6</accession>
<dbReference type="AlphaFoldDB" id="A0A6G1J5E6"/>
<sequence>MRPSLRARRLAGERIRPGGENSGKGSDRRRMLGGRTPGESSDVERAAYLWSWQTSGGGERALDGRRRVGASGPCPCRRASSHTEPNAASPSRLDKETLAQIRDVFGHHGHHSFLKAQFGRHVFFSHVQHMRLQYHLRWRFRRSDETYIRRSLGCSQLRACHGSSSVSVLNPLRAIIKPTSRHPMRARKIVIEACAAALQPTLHRLGISHRAHEGKSGRCQHGQM</sequence>
<evidence type="ECO:0000313" key="2">
    <source>
        <dbReference type="EMBL" id="KAF2685349.1"/>
    </source>
</evidence>
<name>A0A6G1J5E6_9PLEO</name>
<feature type="region of interest" description="Disordered" evidence="1">
    <location>
        <begin position="1"/>
        <end position="40"/>
    </location>
</feature>
<evidence type="ECO:0000313" key="3">
    <source>
        <dbReference type="Proteomes" id="UP000799291"/>
    </source>
</evidence>
<protein>
    <submittedName>
        <fullName evidence="2">Uncharacterized protein</fullName>
    </submittedName>
</protein>
<proteinExistence type="predicted"/>
<dbReference type="EMBL" id="MU005579">
    <property type="protein sequence ID" value="KAF2685349.1"/>
    <property type="molecule type" value="Genomic_DNA"/>
</dbReference>
<feature type="region of interest" description="Disordered" evidence="1">
    <location>
        <begin position="60"/>
        <end position="93"/>
    </location>
</feature>
<organism evidence="2 3">
    <name type="scientific">Lentithecium fluviatile CBS 122367</name>
    <dbReference type="NCBI Taxonomy" id="1168545"/>
    <lineage>
        <taxon>Eukaryota</taxon>
        <taxon>Fungi</taxon>
        <taxon>Dikarya</taxon>
        <taxon>Ascomycota</taxon>
        <taxon>Pezizomycotina</taxon>
        <taxon>Dothideomycetes</taxon>
        <taxon>Pleosporomycetidae</taxon>
        <taxon>Pleosporales</taxon>
        <taxon>Massarineae</taxon>
        <taxon>Lentitheciaceae</taxon>
        <taxon>Lentithecium</taxon>
    </lineage>
</organism>
<keyword evidence="3" id="KW-1185">Reference proteome</keyword>
<gene>
    <name evidence="2" type="ORF">K458DRAFT_23175</name>
</gene>
<evidence type="ECO:0000256" key="1">
    <source>
        <dbReference type="SAM" id="MobiDB-lite"/>
    </source>
</evidence>
<dbReference type="Proteomes" id="UP000799291">
    <property type="component" value="Unassembled WGS sequence"/>
</dbReference>
<reference evidence="2" key="1">
    <citation type="journal article" date="2020" name="Stud. Mycol.">
        <title>101 Dothideomycetes genomes: a test case for predicting lifestyles and emergence of pathogens.</title>
        <authorList>
            <person name="Haridas S."/>
            <person name="Albert R."/>
            <person name="Binder M."/>
            <person name="Bloem J."/>
            <person name="Labutti K."/>
            <person name="Salamov A."/>
            <person name="Andreopoulos B."/>
            <person name="Baker S."/>
            <person name="Barry K."/>
            <person name="Bills G."/>
            <person name="Bluhm B."/>
            <person name="Cannon C."/>
            <person name="Castanera R."/>
            <person name="Culley D."/>
            <person name="Daum C."/>
            <person name="Ezra D."/>
            <person name="Gonzalez J."/>
            <person name="Henrissat B."/>
            <person name="Kuo A."/>
            <person name="Liang C."/>
            <person name="Lipzen A."/>
            <person name="Lutzoni F."/>
            <person name="Magnuson J."/>
            <person name="Mondo S."/>
            <person name="Nolan M."/>
            <person name="Ohm R."/>
            <person name="Pangilinan J."/>
            <person name="Park H.-J."/>
            <person name="Ramirez L."/>
            <person name="Alfaro M."/>
            <person name="Sun H."/>
            <person name="Tritt A."/>
            <person name="Yoshinaga Y."/>
            <person name="Zwiers L.-H."/>
            <person name="Turgeon B."/>
            <person name="Goodwin S."/>
            <person name="Spatafora J."/>
            <person name="Crous P."/>
            <person name="Grigoriev I."/>
        </authorList>
    </citation>
    <scope>NUCLEOTIDE SEQUENCE</scope>
    <source>
        <strain evidence="2">CBS 122367</strain>
    </source>
</reference>